<dbReference type="Proteomes" id="UP001385951">
    <property type="component" value="Unassembled WGS sequence"/>
</dbReference>
<dbReference type="GO" id="GO:0050185">
    <property type="term" value="F:phosphatidylinositol deacylase activity"/>
    <property type="evidence" value="ECO:0007669"/>
    <property type="project" value="TreeGrafter"/>
</dbReference>
<dbReference type="GO" id="GO:0006888">
    <property type="term" value="P:endoplasmic reticulum to Golgi vesicle-mediated transport"/>
    <property type="evidence" value="ECO:0007669"/>
    <property type="project" value="TreeGrafter"/>
</dbReference>
<feature type="transmembrane region" description="Helical" evidence="1">
    <location>
        <begin position="132"/>
        <end position="152"/>
    </location>
</feature>
<evidence type="ECO:0000259" key="2">
    <source>
        <dbReference type="Pfam" id="PF25140"/>
    </source>
</evidence>
<dbReference type="PANTHER" id="PTHR15495">
    <property type="entry name" value="NEGATIVE REGULATOR OF VESICLE FORMATION-RELATED"/>
    <property type="match status" value="1"/>
</dbReference>
<dbReference type="InterPro" id="IPR056824">
    <property type="entry name" value="PGAP1_TMD"/>
</dbReference>
<dbReference type="AlphaFoldDB" id="A0AAW0GS79"/>
<keyword evidence="1" id="KW-0812">Transmembrane</keyword>
<keyword evidence="4" id="KW-1185">Reference proteome</keyword>
<feature type="transmembrane region" description="Helical" evidence="1">
    <location>
        <begin position="6"/>
        <end position="28"/>
    </location>
</feature>
<reference evidence="3 4" key="1">
    <citation type="submission" date="2022-09" db="EMBL/GenBank/DDBJ databases">
        <authorList>
            <person name="Palmer J.M."/>
        </authorList>
    </citation>
    <scope>NUCLEOTIDE SEQUENCE [LARGE SCALE GENOMIC DNA]</scope>
    <source>
        <strain evidence="3 4">DSM 7382</strain>
    </source>
</reference>
<organism evidence="3 4">
    <name type="scientific">Cerrena zonata</name>
    <dbReference type="NCBI Taxonomy" id="2478898"/>
    <lineage>
        <taxon>Eukaryota</taxon>
        <taxon>Fungi</taxon>
        <taxon>Dikarya</taxon>
        <taxon>Basidiomycota</taxon>
        <taxon>Agaricomycotina</taxon>
        <taxon>Agaricomycetes</taxon>
        <taxon>Polyporales</taxon>
        <taxon>Cerrenaceae</taxon>
        <taxon>Cerrena</taxon>
    </lineage>
</organism>
<protein>
    <recommendedName>
        <fullName evidence="2">GPI inositol-deacylase transmembrane domain-containing protein</fullName>
    </recommendedName>
</protein>
<keyword evidence="1" id="KW-1133">Transmembrane helix</keyword>
<name>A0AAW0GS79_9APHY</name>
<dbReference type="PANTHER" id="PTHR15495:SF7">
    <property type="entry name" value="GPI INOSITOL-DEACYLASE"/>
    <property type="match status" value="1"/>
</dbReference>
<gene>
    <name evidence="3" type="ORF">QCA50_000932</name>
</gene>
<proteinExistence type="predicted"/>
<dbReference type="Pfam" id="PF25140">
    <property type="entry name" value="PGAP1_TMD"/>
    <property type="match status" value="1"/>
</dbReference>
<dbReference type="GO" id="GO:0016020">
    <property type="term" value="C:membrane"/>
    <property type="evidence" value="ECO:0007669"/>
    <property type="project" value="GOC"/>
</dbReference>
<sequence length="210" mass="23430">MAVVFLIIFVVVPWQVAYLGCWIFQFYITITSEKPIQPSGSPSAIPLMSRMTGQTSSPTEDEYADISPTVSTMPSTEIKHSDVDRENRSNEYLLLLMTWLLPLAAPILAVWVRTLATAGLTTPFDGDHNFLYVAPFVLLLDLGPAASGFLCTRSEHVVISPRWAFLLLAVVSFVFGPRSTYVVFYTASAGFGLMLFVELLPTYWTGRRHR</sequence>
<evidence type="ECO:0000313" key="3">
    <source>
        <dbReference type="EMBL" id="KAK7696278.1"/>
    </source>
</evidence>
<feature type="transmembrane region" description="Helical" evidence="1">
    <location>
        <begin position="92"/>
        <end position="112"/>
    </location>
</feature>
<evidence type="ECO:0000256" key="1">
    <source>
        <dbReference type="SAM" id="Phobius"/>
    </source>
</evidence>
<feature type="transmembrane region" description="Helical" evidence="1">
    <location>
        <begin position="159"/>
        <end position="176"/>
    </location>
</feature>
<evidence type="ECO:0000313" key="4">
    <source>
        <dbReference type="Proteomes" id="UP001385951"/>
    </source>
</evidence>
<keyword evidence="1" id="KW-0472">Membrane</keyword>
<dbReference type="EMBL" id="JASBNA010000001">
    <property type="protein sequence ID" value="KAK7696278.1"/>
    <property type="molecule type" value="Genomic_DNA"/>
</dbReference>
<dbReference type="GO" id="GO:0005783">
    <property type="term" value="C:endoplasmic reticulum"/>
    <property type="evidence" value="ECO:0007669"/>
    <property type="project" value="TreeGrafter"/>
</dbReference>
<comment type="caution">
    <text evidence="3">The sequence shown here is derived from an EMBL/GenBank/DDBJ whole genome shotgun (WGS) entry which is preliminary data.</text>
</comment>
<dbReference type="GO" id="GO:0006505">
    <property type="term" value="P:GPI anchor metabolic process"/>
    <property type="evidence" value="ECO:0007669"/>
    <property type="project" value="TreeGrafter"/>
</dbReference>
<accession>A0AAW0GS79</accession>
<dbReference type="InterPro" id="IPR039529">
    <property type="entry name" value="PGAP1/BST1"/>
</dbReference>
<feature type="domain" description="GPI inositol-deacylase transmembrane" evidence="2">
    <location>
        <begin position="2"/>
        <end position="197"/>
    </location>
</feature>
<feature type="transmembrane region" description="Helical" evidence="1">
    <location>
        <begin position="182"/>
        <end position="204"/>
    </location>
</feature>